<evidence type="ECO:0000256" key="1">
    <source>
        <dbReference type="SAM" id="MobiDB-lite"/>
    </source>
</evidence>
<organism evidence="2 3">
    <name type="scientific">Nadsonia fulvescens var. elongata DSM 6958</name>
    <dbReference type="NCBI Taxonomy" id="857566"/>
    <lineage>
        <taxon>Eukaryota</taxon>
        <taxon>Fungi</taxon>
        <taxon>Dikarya</taxon>
        <taxon>Ascomycota</taxon>
        <taxon>Saccharomycotina</taxon>
        <taxon>Dipodascomycetes</taxon>
        <taxon>Dipodascales</taxon>
        <taxon>Dipodascales incertae sedis</taxon>
        <taxon>Nadsonia</taxon>
    </lineage>
</organism>
<reference evidence="2 3" key="1">
    <citation type="journal article" date="2016" name="Proc. Natl. Acad. Sci. U.S.A.">
        <title>Comparative genomics of biotechnologically important yeasts.</title>
        <authorList>
            <person name="Riley R."/>
            <person name="Haridas S."/>
            <person name="Wolfe K.H."/>
            <person name="Lopes M.R."/>
            <person name="Hittinger C.T."/>
            <person name="Goeker M."/>
            <person name="Salamov A.A."/>
            <person name="Wisecaver J.H."/>
            <person name="Long T.M."/>
            <person name="Calvey C.H."/>
            <person name="Aerts A.L."/>
            <person name="Barry K.W."/>
            <person name="Choi C."/>
            <person name="Clum A."/>
            <person name="Coughlan A.Y."/>
            <person name="Deshpande S."/>
            <person name="Douglass A.P."/>
            <person name="Hanson S.J."/>
            <person name="Klenk H.-P."/>
            <person name="LaButti K.M."/>
            <person name="Lapidus A."/>
            <person name="Lindquist E.A."/>
            <person name="Lipzen A.M."/>
            <person name="Meier-Kolthoff J.P."/>
            <person name="Ohm R.A."/>
            <person name="Otillar R.P."/>
            <person name="Pangilinan J.L."/>
            <person name="Peng Y."/>
            <person name="Rokas A."/>
            <person name="Rosa C.A."/>
            <person name="Scheuner C."/>
            <person name="Sibirny A.A."/>
            <person name="Slot J.C."/>
            <person name="Stielow J.B."/>
            <person name="Sun H."/>
            <person name="Kurtzman C.P."/>
            <person name="Blackwell M."/>
            <person name="Grigoriev I.V."/>
            <person name="Jeffries T.W."/>
        </authorList>
    </citation>
    <scope>NUCLEOTIDE SEQUENCE [LARGE SCALE GENOMIC DNA]</scope>
    <source>
        <strain evidence="2 3">DSM 6958</strain>
    </source>
</reference>
<evidence type="ECO:0000313" key="2">
    <source>
        <dbReference type="EMBL" id="ODQ66427.1"/>
    </source>
</evidence>
<dbReference type="Proteomes" id="UP000095009">
    <property type="component" value="Unassembled WGS sequence"/>
</dbReference>
<sequence>MKSEKSDVGPVSNTPSSSELGRPLVGSVPIVPPKVNKSQNTTSSTILAPKGLEMKAATTPSPKSSFVPCGKYLYMSDSTSSISRRG</sequence>
<feature type="compositionally biased region" description="Polar residues" evidence="1">
    <location>
        <begin position="36"/>
        <end position="46"/>
    </location>
</feature>
<name>A0A1E3PNJ3_9ASCO</name>
<gene>
    <name evidence="2" type="ORF">NADFUDRAFT_82250</name>
</gene>
<evidence type="ECO:0000313" key="3">
    <source>
        <dbReference type="Proteomes" id="UP000095009"/>
    </source>
</evidence>
<accession>A0A1E3PNJ3</accession>
<feature type="region of interest" description="Disordered" evidence="1">
    <location>
        <begin position="1"/>
        <end position="46"/>
    </location>
</feature>
<dbReference type="AlphaFoldDB" id="A0A1E3PNJ3"/>
<dbReference type="EMBL" id="KV454408">
    <property type="protein sequence ID" value="ODQ66427.1"/>
    <property type="molecule type" value="Genomic_DNA"/>
</dbReference>
<keyword evidence="3" id="KW-1185">Reference proteome</keyword>
<protein>
    <submittedName>
        <fullName evidence="2">Uncharacterized protein</fullName>
    </submittedName>
</protein>
<proteinExistence type="predicted"/>